<name>A0ABU1MUQ0_9CAUL</name>
<feature type="domain" description="DUF1843" evidence="1">
    <location>
        <begin position="5"/>
        <end position="55"/>
    </location>
</feature>
<evidence type="ECO:0000259" key="1">
    <source>
        <dbReference type="Pfam" id="PF08898"/>
    </source>
</evidence>
<proteinExistence type="predicted"/>
<dbReference type="EMBL" id="JAVDRL010000001">
    <property type="protein sequence ID" value="MDR6529411.1"/>
    <property type="molecule type" value="Genomic_DNA"/>
</dbReference>
<evidence type="ECO:0000313" key="2">
    <source>
        <dbReference type="EMBL" id="MDR6529411.1"/>
    </source>
</evidence>
<organism evidence="2 3">
    <name type="scientific">Caulobacter rhizosphaerae</name>
    <dbReference type="NCBI Taxonomy" id="2010972"/>
    <lineage>
        <taxon>Bacteria</taxon>
        <taxon>Pseudomonadati</taxon>
        <taxon>Pseudomonadota</taxon>
        <taxon>Alphaproteobacteria</taxon>
        <taxon>Caulobacterales</taxon>
        <taxon>Caulobacteraceae</taxon>
        <taxon>Caulobacter</taxon>
    </lineage>
</organism>
<evidence type="ECO:0000313" key="3">
    <source>
        <dbReference type="Proteomes" id="UP001262754"/>
    </source>
</evidence>
<gene>
    <name evidence="2" type="ORF">J2800_000126</name>
</gene>
<reference evidence="2 3" key="1">
    <citation type="submission" date="2023-07" db="EMBL/GenBank/DDBJ databases">
        <title>Sorghum-associated microbial communities from plants grown in Nebraska, USA.</title>
        <authorList>
            <person name="Schachtman D."/>
        </authorList>
    </citation>
    <scope>NUCLEOTIDE SEQUENCE [LARGE SCALE GENOMIC DNA]</scope>
    <source>
        <strain evidence="2 3">DS2154</strain>
    </source>
</reference>
<comment type="caution">
    <text evidence="2">The sequence shown here is derived from an EMBL/GenBank/DDBJ whole genome shotgun (WGS) entry which is preliminary data.</text>
</comment>
<protein>
    <recommendedName>
        <fullName evidence="1">DUF1843 domain-containing protein</fullName>
    </recommendedName>
</protein>
<dbReference type="RefSeq" id="WP_082564450.1">
    <property type="nucleotide sequence ID" value="NZ_BMLD01000005.1"/>
</dbReference>
<dbReference type="Proteomes" id="UP001262754">
    <property type="component" value="Unassembled WGS sequence"/>
</dbReference>
<dbReference type="InterPro" id="IPR014994">
    <property type="entry name" value="DUF1843"/>
</dbReference>
<sequence length="56" mass="6051">MTPIPLYGQAITDAIAGGDLDQLRKLQALAESHVEEHGDIGALLTQLKVEIAKLKR</sequence>
<keyword evidence="3" id="KW-1185">Reference proteome</keyword>
<accession>A0ABU1MUQ0</accession>
<dbReference type="Pfam" id="PF08898">
    <property type="entry name" value="DUF1843"/>
    <property type="match status" value="1"/>
</dbReference>